<gene>
    <name evidence="1" type="ORF">UCCLBBS449_pD0021</name>
</gene>
<keyword evidence="1" id="KW-0614">Plasmid</keyword>
<evidence type="ECO:0000313" key="1">
    <source>
        <dbReference type="EMBL" id="QCZ54562.1"/>
    </source>
</evidence>
<dbReference type="NCBIfam" id="NF041284">
    <property type="entry name" value="PrgO"/>
    <property type="match status" value="1"/>
</dbReference>
<dbReference type="RefSeq" id="WP_042255044.1">
    <property type="nucleotide sequence ID" value="NZ_BBOW01000094.1"/>
</dbReference>
<proteinExistence type="predicted"/>
<geneLocation type="plasmid" evidence="2">
    <name>pucclbbs449_d</name>
</geneLocation>
<reference evidence="1 2" key="1">
    <citation type="submission" date="2018-07" db="EMBL/GenBank/DDBJ databases">
        <authorList>
            <person name="Feyereisen M."/>
        </authorList>
    </citation>
    <scope>NUCLEOTIDE SEQUENCE [LARGE SCALE GENOMIC DNA]</scope>
    <source>
        <strain evidence="1 2">UCCLBBS449</strain>
        <plasmid evidence="2">pucclbbs449_d</plasmid>
    </source>
</reference>
<protein>
    <submittedName>
        <fullName evidence="1">Uncharacterized protein</fullName>
    </submittedName>
</protein>
<dbReference type="Proteomes" id="UP000307074">
    <property type="component" value="Plasmid pUCCLBBS449_D"/>
</dbReference>
<evidence type="ECO:0000313" key="2">
    <source>
        <dbReference type="Proteomes" id="UP000307074"/>
    </source>
</evidence>
<dbReference type="EMBL" id="CP031202">
    <property type="protein sequence ID" value="QCZ54562.1"/>
    <property type="molecule type" value="Genomic_DNA"/>
</dbReference>
<name>A0A1W6NKB4_LEVBR</name>
<sequence>MALIKKDADHFEVNIKKTVDDSRDEQKTTKYSAADRKSLRVDPPVFDTIKSLAYIKDVKMYELVESAVEAYKQNTLSDREREIFDSIYQRKQS</sequence>
<organism evidence="1 2">
    <name type="scientific">Levilactobacillus brevis</name>
    <name type="common">Lactobacillus brevis</name>
    <dbReference type="NCBI Taxonomy" id="1580"/>
    <lineage>
        <taxon>Bacteria</taxon>
        <taxon>Bacillati</taxon>
        <taxon>Bacillota</taxon>
        <taxon>Bacilli</taxon>
        <taxon>Lactobacillales</taxon>
        <taxon>Lactobacillaceae</taxon>
        <taxon>Levilactobacillus</taxon>
    </lineage>
</organism>
<dbReference type="AlphaFoldDB" id="A0A1W6NKB4"/>
<accession>A0A1W6NKB4</accession>